<evidence type="ECO:0000256" key="1">
    <source>
        <dbReference type="ARBA" id="ARBA00004304"/>
    </source>
</evidence>
<dbReference type="PANTHER" id="PTHR43245:SF51">
    <property type="entry name" value="SHORT CHAIN DEHYDROGENASE_REDUCTASE FAMILY 42E, MEMBER 2"/>
    <property type="match status" value="1"/>
</dbReference>
<evidence type="ECO:0000313" key="12">
    <source>
        <dbReference type="Ensembl" id="ENSSVLP00005002316.1"/>
    </source>
</evidence>
<keyword evidence="13" id="KW-1185">Reference proteome</keyword>
<sequence length="375" mass="42042">MTAWSCLVTGAGGFLGQRIIQLLMQEEVKHFRPREVSNKRTKIKVTLLEGDILDAQCLRKACQGISVVIHTAAIIDILGISQRDHHECTRLLLEACIQASVPVFIYTSSVAVAAPNSYKEIIQNGHEEEHHGTTWTAPYPYSKKLAEKAVLAANGSTLKNGGTLWTCSLRPMYIYGEGSPVLSHLVVETLRNNGILRGVGKHSEVNPVYVGNVAWAHILASRSLRDPKKAASIGGQFYYISDDTPHQSYDDLNYNLTKKWGFQPDSRQSLPLSLMYWLAFLLEAMSVFLSPIYKYQPPFDRYLLTLTNSVYTFSYKKAQRDLGYKSLNTWEEAKEKTVEWIGSLVGKTQVSTEEKGSLMGRWQGWGPWFLSGAIC</sequence>
<comment type="subcellular location">
    <subcellularLocation>
        <location evidence="2">Endoplasmic reticulum membrane</location>
        <topology evidence="2">Single-pass membrane protein</topology>
    </subcellularLocation>
    <subcellularLocation>
        <location evidence="1">Mitochondrion membrane</location>
        <topology evidence="1">Single-pass membrane protein</topology>
    </subcellularLocation>
</comment>
<evidence type="ECO:0000256" key="8">
    <source>
        <dbReference type="ARBA" id="ARBA00023128"/>
    </source>
</evidence>
<comment type="similarity">
    <text evidence="3 10">Belongs to the 3-beta-HSD family.</text>
</comment>
<accession>A0A8D2ASH2</accession>
<evidence type="ECO:0000313" key="13">
    <source>
        <dbReference type="Proteomes" id="UP000694564"/>
    </source>
</evidence>
<keyword evidence="8" id="KW-0496">Mitochondrion</keyword>
<feature type="domain" description="3-beta hydroxysteroid dehydrogenase/isomerase" evidence="11">
    <location>
        <begin position="7"/>
        <end position="272"/>
    </location>
</feature>
<dbReference type="Proteomes" id="UP000694564">
    <property type="component" value="Chromosome 1"/>
</dbReference>
<keyword evidence="7 10" id="KW-0560">Oxidoreductase</keyword>
<dbReference type="InterPro" id="IPR002225">
    <property type="entry name" value="3Beta_OHSteriod_DH/Estase"/>
</dbReference>
<dbReference type="GO" id="GO:0016616">
    <property type="term" value="F:oxidoreductase activity, acting on the CH-OH group of donors, NAD or NADP as acceptor"/>
    <property type="evidence" value="ECO:0007669"/>
    <property type="project" value="InterPro"/>
</dbReference>
<dbReference type="GO" id="GO:0006694">
    <property type="term" value="P:steroid biosynthetic process"/>
    <property type="evidence" value="ECO:0007669"/>
    <property type="project" value="InterPro"/>
</dbReference>
<dbReference type="Pfam" id="PF01073">
    <property type="entry name" value="3Beta_HSD"/>
    <property type="match status" value="1"/>
</dbReference>
<evidence type="ECO:0000256" key="2">
    <source>
        <dbReference type="ARBA" id="ARBA00004389"/>
    </source>
</evidence>
<reference evidence="12" key="3">
    <citation type="submission" date="2025-09" db="UniProtKB">
        <authorList>
            <consortium name="Ensembl"/>
        </authorList>
    </citation>
    <scope>IDENTIFICATION</scope>
</reference>
<dbReference type="AlphaFoldDB" id="A0A8D2ASH2"/>
<dbReference type="SUPFAM" id="SSF51735">
    <property type="entry name" value="NAD(P)-binding Rossmann-fold domains"/>
    <property type="match status" value="1"/>
</dbReference>
<dbReference type="FunFam" id="3.40.50.720:FF:000220">
    <property type="entry name" value="3 beta-hydroxysteroid dehydrogenase/Delta 5--&gt;4-isomerase type 1"/>
    <property type="match status" value="1"/>
</dbReference>
<dbReference type="Ensembl" id="ENSSVLT00005002540.1">
    <property type="protein sequence ID" value="ENSSVLP00005002316.1"/>
    <property type="gene ID" value="ENSSVLG00005001762.1"/>
</dbReference>
<organism evidence="12 13">
    <name type="scientific">Sciurus vulgaris</name>
    <name type="common">Eurasian red squirrel</name>
    <dbReference type="NCBI Taxonomy" id="55149"/>
    <lineage>
        <taxon>Eukaryota</taxon>
        <taxon>Metazoa</taxon>
        <taxon>Chordata</taxon>
        <taxon>Craniata</taxon>
        <taxon>Vertebrata</taxon>
        <taxon>Euteleostomi</taxon>
        <taxon>Mammalia</taxon>
        <taxon>Eutheria</taxon>
        <taxon>Euarchontoglires</taxon>
        <taxon>Glires</taxon>
        <taxon>Rodentia</taxon>
        <taxon>Sciuromorpha</taxon>
        <taxon>Sciuridae</taxon>
        <taxon>Sciurinae</taxon>
        <taxon>Sciurini</taxon>
        <taxon>Sciurus</taxon>
    </lineage>
</organism>
<name>A0A8D2ASH2_SCIVU</name>
<dbReference type="GeneTree" id="ENSGT00940000155444"/>
<proteinExistence type="inferred from homology"/>
<evidence type="ECO:0000259" key="11">
    <source>
        <dbReference type="Pfam" id="PF01073"/>
    </source>
</evidence>
<dbReference type="InterPro" id="IPR036291">
    <property type="entry name" value="NAD(P)-bd_dom_sf"/>
</dbReference>
<dbReference type="InterPro" id="IPR050177">
    <property type="entry name" value="Lipid_A_modif_metabolic_enz"/>
</dbReference>
<evidence type="ECO:0000256" key="4">
    <source>
        <dbReference type="ARBA" id="ARBA00022692"/>
    </source>
</evidence>
<keyword evidence="9" id="KW-0472">Membrane</keyword>
<dbReference type="GO" id="GO:0005789">
    <property type="term" value="C:endoplasmic reticulum membrane"/>
    <property type="evidence" value="ECO:0007669"/>
    <property type="project" value="UniProtKB-SubCell"/>
</dbReference>
<evidence type="ECO:0000256" key="3">
    <source>
        <dbReference type="ARBA" id="ARBA00009219"/>
    </source>
</evidence>
<reference evidence="12" key="1">
    <citation type="submission" date="2020-06" db="EMBL/GenBank/DDBJ databases">
        <authorList>
            <consortium name="Wellcome Sanger Institute Data Sharing"/>
        </authorList>
    </citation>
    <scope>NUCLEOTIDE SEQUENCE [LARGE SCALE GENOMIC DNA]</scope>
</reference>
<keyword evidence="6" id="KW-1133">Transmembrane helix</keyword>
<dbReference type="PANTHER" id="PTHR43245">
    <property type="entry name" value="BIFUNCTIONAL POLYMYXIN RESISTANCE PROTEIN ARNA"/>
    <property type="match status" value="1"/>
</dbReference>
<dbReference type="GO" id="GO:0031966">
    <property type="term" value="C:mitochondrial membrane"/>
    <property type="evidence" value="ECO:0007669"/>
    <property type="project" value="UniProtKB-SubCell"/>
</dbReference>
<evidence type="ECO:0000256" key="7">
    <source>
        <dbReference type="ARBA" id="ARBA00023002"/>
    </source>
</evidence>
<reference evidence="12" key="2">
    <citation type="submission" date="2025-08" db="UniProtKB">
        <authorList>
            <consortium name="Ensembl"/>
        </authorList>
    </citation>
    <scope>IDENTIFICATION</scope>
</reference>
<evidence type="ECO:0000256" key="5">
    <source>
        <dbReference type="ARBA" id="ARBA00022824"/>
    </source>
</evidence>
<evidence type="ECO:0000256" key="9">
    <source>
        <dbReference type="ARBA" id="ARBA00023136"/>
    </source>
</evidence>
<dbReference type="Gene3D" id="3.40.50.720">
    <property type="entry name" value="NAD(P)-binding Rossmann-like Domain"/>
    <property type="match status" value="1"/>
</dbReference>
<evidence type="ECO:0000256" key="6">
    <source>
        <dbReference type="ARBA" id="ARBA00022989"/>
    </source>
</evidence>
<protein>
    <recommendedName>
        <fullName evidence="11">3-beta hydroxysteroid dehydrogenase/isomerase domain-containing protein</fullName>
    </recommendedName>
</protein>
<keyword evidence="5" id="KW-0256">Endoplasmic reticulum</keyword>
<keyword evidence="4" id="KW-0812">Transmembrane</keyword>
<evidence type="ECO:0000256" key="10">
    <source>
        <dbReference type="RuleBase" id="RU004475"/>
    </source>
</evidence>